<dbReference type="AlphaFoldDB" id="A0A9D4TBB5"/>
<accession>A0A9D4TBB5</accession>
<evidence type="ECO:0008006" key="3">
    <source>
        <dbReference type="Google" id="ProtNLM"/>
    </source>
</evidence>
<name>A0A9D4TBB5_RHISA</name>
<reference evidence="1" key="2">
    <citation type="submission" date="2021-09" db="EMBL/GenBank/DDBJ databases">
        <authorList>
            <person name="Jia N."/>
            <person name="Wang J."/>
            <person name="Shi W."/>
            <person name="Du L."/>
            <person name="Sun Y."/>
            <person name="Zhan W."/>
            <person name="Jiang J."/>
            <person name="Wang Q."/>
            <person name="Zhang B."/>
            <person name="Ji P."/>
            <person name="Sakyi L.B."/>
            <person name="Cui X."/>
            <person name="Yuan T."/>
            <person name="Jiang B."/>
            <person name="Yang W."/>
            <person name="Lam T.T.-Y."/>
            <person name="Chang Q."/>
            <person name="Ding S."/>
            <person name="Wang X."/>
            <person name="Zhu J."/>
            <person name="Ruan X."/>
            <person name="Zhao L."/>
            <person name="Wei J."/>
            <person name="Que T."/>
            <person name="Du C."/>
            <person name="Cheng J."/>
            <person name="Dai P."/>
            <person name="Han X."/>
            <person name="Huang E."/>
            <person name="Gao Y."/>
            <person name="Liu J."/>
            <person name="Shao H."/>
            <person name="Ye R."/>
            <person name="Li L."/>
            <person name="Wei W."/>
            <person name="Wang X."/>
            <person name="Wang C."/>
            <person name="Huo Q."/>
            <person name="Li W."/>
            <person name="Guo W."/>
            <person name="Chen H."/>
            <person name="Chen S."/>
            <person name="Zhou L."/>
            <person name="Zhou L."/>
            <person name="Ni X."/>
            <person name="Tian J."/>
            <person name="Zhou Y."/>
            <person name="Sheng Y."/>
            <person name="Liu T."/>
            <person name="Pan Y."/>
            <person name="Xia L."/>
            <person name="Li J."/>
            <person name="Zhao F."/>
            <person name="Cao W."/>
        </authorList>
    </citation>
    <scope>NUCLEOTIDE SEQUENCE</scope>
    <source>
        <strain evidence="1">Rsan-2018</strain>
        <tissue evidence="1">Larvae</tissue>
    </source>
</reference>
<protein>
    <recommendedName>
        <fullName evidence="3">Tick transposon</fullName>
    </recommendedName>
</protein>
<reference evidence="1" key="1">
    <citation type="journal article" date="2020" name="Cell">
        <title>Large-Scale Comparative Analyses of Tick Genomes Elucidate Their Genetic Diversity and Vector Capacities.</title>
        <authorList>
            <consortium name="Tick Genome and Microbiome Consortium (TIGMIC)"/>
            <person name="Jia N."/>
            <person name="Wang J."/>
            <person name="Shi W."/>
            <person name="Du L."/>
            <person name="Sun Y."/>
            <person name="Zhan W."/>
            <person name="Jiang J.F."/>
            <person name="Wang Q."/>
            <person name="Zhang B."/>
            <person name="Ji P."/>
            <person name="Bell-Sakyi L."/>
            <person name="Cui X.M."/>
            <person name="Yuan T.T."/>
            <person name="Jiang B.G."/>
            <person name="Yang W.F."/>
            <person name="Lam T.T."/>
            <person name="Chang Q.C."/>
            <person name="Ding S.J."/>
            <person name="Wang X.J."/>
            <person name="Zhu J.G."/>
            <person name="Ruan X.D."/>
            <person name="Zhao L."/>
            <person name="Wei J.T."/>
            <person name="Ye R.Z."/>
            <person name="Que T.C."/>
            <person name="Du C.H."/>
            <person name="Zhou Y.H."/>
            <person name="Cheng J.X."/>
            <person name="Dai P.F."/>
            <person name="Guo W.B."/>
            <person name="Han X.H."/>
            <person name="Huang E.J."/>
            <person name="Li L.F."/>
            <person name="Wei W."/>
            <person name="Gao Y.C."/>
            <person name="Liu J.Z."/>
            <person name="Shao H.Z."/>
            <person name="Wang X."/>
            <person name="Wang C.C."/>
            <person name="Yang T.C."/>
            <person name="Huo Q.B."/>
            <person name="Li W."/>
            <person name="Chen H.Y."/>
            <person name="Chen S.E."/>
            <person name="Zhou L.G."/>
            <person name="Ni X.B."/>
            <person name="Tian J.H."/>
            <person name="Sheng Y."/>
            <person name="Liu T."/>
            <person name="Pan Y.S."/>
            <person name="Xia L.Y."/>
            <person name="Li J."/>
            <person name="Zhao F."/>
            <person name="Cao W.C."/>
        </authorList>
    </citation>
    <scope>NUCLEOTIDE SEQUENCE</scope>
    <source>
        <strain evidence="1">Rsan-2018</strain>
    </source>
</reference>
<keyword evidence="2" id="KW-1185">Reference proteome</keyword>
<comment type="caution">
    <text evidence="1">The sequence shown here is derived from an EMBL/GenBank/DDBJ whole genome shotgun (WGS) entry which is preliminary data.</text>
</comment>
<proteinExistence type="predicted"/>
<gene>
    <name evidence="1" type="ORF">HPB52_019146</name>
</gene>
<evidence type="ECO:0000313" key="1">
    <source>
        <dbReference type="EMBL" id="KAH7984302.1"/>
    </source>
</evidence>
<dbReference type="Proteomes" id="UP000821837">
    <property type="component" value="Chromosome 1"/>
</dbReference>
<dbReference type="EMBL" id="JABSTV010001245">
    <property type="protein sequence ID" value="KAH7984302.1"/>
    <property type="molecule type" value="Genomic_DNA"/>
</dbReference>
<evidence type="ECO:0000313" key="2">
    <source>
        <dbReference type="Proteomes" id="UP000821837"/>
    </source>
</evidence>
<sequence>MFRDLIVVGVRDRKLSVRMQLDAELTLEKATTTARQTEGLVLQLGLQESERRLQCKLRSRLKLELSSHTTGKCPAQKATCNKCHRKGRFARVCKGRASVREIVGNNDALLEGIARRCDDKWMPTVDVNRSPVTSKMYTGGDVIVMLHHMYERDFKNLHLQKPDNVLRGRNQREVPVSGMITTGMSYRYTSSKGSVYILECL</sequence>
<organism evidence="1 2">
    <name type="scientific">Rhipicephalus sanguineus</name>
    <name type="common">Brown dog tick</name>
    <name type="synonym">Ixodes sanguineus</name>
    <dbReference type="NCBI Taxonomy" id="34632"/>
    <lineage>
        <taxon>Eukaryota</taxon>
        <taxon>Metazoa</taxon>
        <taxon>Ecdysozoa</taxon>
        <taxon>Arthropoda</taxon>
        <taxon>Chelicerata</taxon>
        <taxon>Arachnida</taxon>
        <taxon>Acari</taxon>
        <taxon>Parasitiformes</taxon>
        <taxon>Ixodida</taxon>
        <taxon>Ixodoidea</taxon>
        <taxon>Ixodidae</taxon>
        <taxon>Rhipicephalinae</taxon>
        <taxon>Rhipicephalus</taxon>
        <taxon>Rhipicephalus</taxon>
    </lineage>
</organism>
<dbReference type="VEuPathDB" id="VectorBase:RSAN_035649"/>